<dbReference type="Pfam" id="PF01068">
    <property type="entry name" value="DNA_ligase_A_M"/>
    <property type="match status" value="1"/>
</dbReference>
<dbReference type="InterPro" id="IPR012310">
    <property type="entry name" value="DNA_ligase_ATP-dep_cent"/>
</dbReference>
<dbReference type="InterPro" id="IPR012340">
    <property type="entry name" value="NA-bd_OB-fold"/>
</dbReference>
<evidence type="ECO:0000313" key="8">
    <source>
        <dbReference type="Proteomes" id="UP000216533"/>
    </source>
</evidence>
<evidence type="ECO:0000256" key="2">
    <source>
        <dbReference type="ARBA" id="ARBA00012727"/>
    </source>
</evidence>
<dbReference type="AlphaFoldDB" id="A0A255EA82"/>
<dbReference type="PANTHER" id="PTHR45674">
    <property type="entry name" value="DNA LIGASE 1/3 FAMILY MEMBER"/>
    <property type="match status" value="1"/>
</dbReference>
<dbReference type="PROSITE" id="PS00697">
    <property type="entry name" value="DNA_LIGASE_A1"/>
    <property type="match status" value="1"/>
</dbReference>
<dbReference type="CDD" id="cd07905">
    <property type="entry name" value="Adenylation_DNA_ligase_LigC"/>
    <property type="match status" value="1"/>
</dbReference>
<comment type="caution">
    <text evidence="7">The sequence shown here is derived from an EMBL/GenBank/DDBJ whole genome shotgun (WGS) entry which is preliminary data.</text>
</comment>
<comment type="similarity">
    <text evidence="1">Belongs to the ATP-dependent DNA ligase family.</text>
</comment>
<dbReference type="RefSeq" id="WP_094450973.1">
    <property type="nucleotide sequence ID" value="NZ_NMVI01000018.1"/>
</dbReference>
<proteinExistence type="inferred from homology"/>
<dbReference type="GO" id="GO:0003910">
    <property type="term" value="F:DNA ligase (ATP) activity"/>
    <property type="evidence" value="ECO:0007669"/>
    <property type="project" value="UniProtKB-EC"/>
</dbReference>
<name>A0A255EA82_9ACTN</name>
<dbReference type="InterPro" id="IPR050191">
    <property type="entry name" value="ATP-dep_DNA_ligase"/>
</dbReference>
<feature type="compositionally biased region" description="Low complexity" evidence="5">
    <location>
        <begin position="271"/>
        <end position="283"/>
    </location>
</feature>
<protein>
    <recommendedName>
        <fullName evidence="2">DNA ligase (ATP)</fullName>
        <ecNumber evidence="2">6.5.1.1</ecNumber>
    </recommendedName>
</protein>
<dbReference type="PANTHER" id="PTHR45674:SF4">
    <property type="entry name" value="DNA LIGASE 1"/>
    <property type="match status" value="1"/>
</dbReference>
<gene>
    <name evidence="7" type="ORF">CGZ92_08620</name>
</gene>
<evidence type="ECO:0000256" key="1">
    <source>
        <dbReference type="ARBA" id="ARBA00007572"/>
    </source>
</evidence>
<dbReference type="SUPFAM" id="SSF50249">
    <property type="entry name" value="Nucleic acid-binding proteins"/>
    <property type="match status" value="1"/>
</dbReference>
<evidence type="ECO:0000313" key="7">
    <source>
        <dbReference type="EMBL" id="OYN86405.1"/>
    </source>
</evidence>
<dbReference type="InterPro" id="IPR012309">
    <property type="entry name" value="DNA_ligase_ATP-dep_C"/>
</dbReference>
<dbReference type="Proteomes" id="UP000216533">
    <property type="component" value="Unassembled WGS sequence"/>
</dbReference>
<dbReference type="InterPro" id="IPR016059">
    <property type="entry name" value="DNA_ligase_ATP-dep_CS"/>
</dbReference>
<dbReference type="SUPFAM" id="SSF56091">
    <property type="entry name" value="DNA ligase/mRNA capping enzyme, catalytic domain"/>
    <property type="match status" value="1"/>
</dbReference>
<dbReference type="EC" id="6.5.1.1" evidence="2"/>
<dbReference type="Gene3D" id="2.40.50.140">
    <property type="entry name" value="Nucleic acid-binding proteins"/>
    <property type="match status" value="1"/>
</dbReference>
<keyword evidence="3 7" id="KW-0436">Ligase</keyword>
<accession>A0A255EA82</accession>
<dbReference type="Gene3D" id="3.30.470.30">
    <property type="entry name" value="DNA ligase/mRNA capping enzyme"/>
    <property type="match status" value="1"/>
</dbReference>
<dbReference type="Pfam" id="PF04679">
    <property type="entry name" value="DNA_ligase_A_C"/>
    <property type="match status" value="1"/>
</dbReference>
<dbReference type="NCBIfam" id="NF006078">
    <property type="entry name" value="PRK08224.1"/>
    <property type="match status" value="1"/>
</dbReference>
<organism evidence="7 8">
    <name type="scientific">Parenemella sanctibonifatiensis</name>
    <dbReference type="NCBI Taxonomy" id="2016505"/>
    <lineage>
        <taxon>Bacteria</taxon>
        <taxon>Bacillati</taxon>
        <taxon>Actinomycetota</taxon>
        <taxon>Actinomycetes</taxon>
        <taxon>Propionibacteriales</taxon>
        <taxon>Propionibacteriaceae</taxon>
        <taxon>Parenemella</taxon>
    </lineage>
</organism>
<feature type="region of interest" description="Disordered" evidence="5">
    <location>
        <begin position="266"/>
        <end position="290"/>
    </location>
</feature>
<reference evidence="7 8" key="1">
    <citation type="submission" date="2017-07" db="EMBL/GenBank/DDBJ databases">
        <title>Draft whole genome sequences of clinical Proprionibacteriaceae strains.</title>
        <authorList>
            <person name="Bernier A.-M."/>
            <person name="Bernard K."/>
            <person name="Domingo M.-C."/>
        </authorList>
    </citation>
    <scope>NUCLEOTIDE SEQUENCE [LARGE SCALE GENOMIC DNA]</scope>
    <source>
        <strain evidence="7 8">NML 160184</strain>
    </source>
</reference>
<dbReference type="EMBL" id="NMVI01000018">
    <property type="protein sequence ID" value="OYN86405.1"/>
    <property type="molecule type" value="Genomic_DNA"/>
</dbReference>
<evidence type="ECO:0000259" key="6">
    <source>
        <dbReference type="PROSITE" id="PS50160"/>
    </source>
</evidence>
<dbReference type="GO" id="GO:0006281">
    <property type="term" value="P:DNA repair"/>
    <property type="evidence" value="ECO:0007669"/>
    <property type="project" value="InterPro"/>
</dbReference>
<feature type="domain" description="ATP-dependent DNA ligase family profile" evidence="6">
    <location>
        <begin position="105"/>
        <end position="227"/>
    </location>
</feature>
<dbReference type="GO" id="GO:0006310">
    <property type="term" value="P:DNA recombination"/>
    <property type="evidence" value="ECO:0007669"/>
    <property type="project" value="InterPro"/>
</dbReference>
<dbReference type="GO" id="GO:0005524">
    <property type="term" value="F:ATP binding"/>
    <property type="evidence" value="ECO:0007669"/>
    <property type="project" value="InterPro"/>
</dbReference>
<comment type="catalytic activity">
    <reaction evidence="4">
        <text>ATP + (deoxyribonucleotide)n-3'-hydroxyl + 5'-phospho-(deoxyribonucleotide)m = (deoxyribonucleotide)n+m + AMP + diphosphate.</text>
        <dbReference type="EC" id="6.5.1.1"/>
    </reaction>
</comment>
<dbReference type="PROSITE" id="PS50160">
    <property type="entry name" value="DNA_LIGASE_A3"/>
    <property type="match status" value="1"/>
</dbReference>
<evidence type="ECO:0000256" key="4">
    <source>
        <dbReference type="ARBA" id="ARBA00034003"/>
    </source>
</evidence>
<sequence>MPFPLQPPIKPMLAKPAARIPANMAYEPKWDGFRCLIFRDRDDVELWSRSGKQLTQYFPELIESLLDNTPHRCVLDGEIIIVDGDRLNFVALTERIHPAASRIAKLSAEIPASMVVWDVLALDDRSVMELPHTERRTLLERALSTADAPIHLTPMTTDLELAQQWFNEFEGAGLDGVIAKPLDGTYQPNVRAMVKVKHGREADCVVGAYKLHKNSTPQRPLLGSLQLGLYDADGDLAWVGAASAFPEKVRAEFAASLAEITLTPDSEEWQQHPWAQPQQPGGARRPGSVSRWTTEVKELHLVPPELVVEVGYDQMEGTRFRHNGQFRRWRQDKPAQDCTFDQLEVPVRFDLAELLAD</sequence>
<dbReference type="InterPro" id="IPR044119">
    <property type="entry name" value="Adenylation_LigC-like"/>
</dbReference>
<evidence type="ECO:0000256" key="5">
    <source>
        <dbReference type="SAM" id="MobiDB-lite"/>
    </source>
</evidence>
<evidence type="ECO:0000256" key="3">
    <source>
        <dbReference type="ARBA" id="ARBA00022598"/>
    </source>
</evidence>